<evidence type="ECO:0000313" key="4">
    <source>
        <dbReference type="Proteomes" id="UP000826188"/>
    </source>
</evidence>
<evidence type="ECO:0000259" key="2">
    <source>
        <dbReference type="Pfam" id="PF18962"/>
    </source>
</evidence>
<dbReference type="InterPro" id="IPR026444">
    <property type="entry name" value="Secre_tail"/>
</dbReference>
<dbReference type="Proteomes" id="UP000826188">
    <property type="component" value="Unassembled WGS sequence"/>
</dbReference>
<dbReference type="Pfam" id="PF18962">
    <property type="entry name" value="Por_Secre_tail"/>
    <property type="match status" value="1"/>
</dbReference>
<keyword evidence="1" id="KW-0732">Signal</keyword>
<evidence type="ECO:0000313" key="3">
    <source>
        <dbReference type="EMBL" id="MBW3130915.1"/>
    </source>
</evidence>
<feature type="domain" description="Secretion system C-terminal sorting" evidence="2">
    <location>
        <begin position="680"/>
        <end position="744"/>
    </location>
</feature>
<comment type="caution">
    <text evidence="3">The sequence shown here is derived from an EMBL/GenBank/DDBJ whole genome shotgun (WGS) entry which is preliminary data.</text>
</comment>
<dbReference type="RefSeq" id="WP_219161510.1">
    <property type="nucleotide sequence ID" value="NZ_JAHWGL010000136.1"/>
</dbReference>
<keyword evidence="4" id="KW-1185">Reference proteome</keyword>
<protein>
    <submittedName>
        <fullName evidence="3">T9SS type A sorting domain-containing protein</fullName>
    </submittedName>
</protein>
<feature type="chain" id="PRO_5046035191" evidence="1">
    <location>
        <begin position="27"/>
        <end position="745"/>
    </location>
</feature>
<proteinExistence type="predicted"/>
<feature type="signal peptide" evidence="1">
    <location>
        <begin position="1"/>
        <end position="26"/>
    </location>
</feature>
<accession>A0ABS6X5A9</accession>
<reference evidence="3 4" key="1">
    <citation type="submission" date="2021-07" db="EMBL/GenBank/DDBJ databases">
        <title>Hymenobacter profundi sp. nov., isolated from deep-sea water.</title>
        <authorList>
            <person name="Kim M.K."/>
        </authorList>
    </citation>
    <scope>NUCLEOTIDE SEQUENCE [LARGE SCALE GENOMIC DNA]</scope>
    <source>
        <strain evidence="3 4">M2</strain>
    </source>
</reference>
<organism evidence="3 4">
    <name type="scientific">Hymenobacter profundi</name>
    <dbReference type="NCBI Taxonomy" id="1982110"/>
    <lineage>
        <taxon>Bacteria</taxon>
        <taxon>Pseudomonadati</taxon>
        <taxon>Bacteroidota</taxon>
        <taxon>Cytophagia</taxon>
        <taxon>Cytophagales</taxon>
        <taxon>Hymenobacteraceae</taxon>
        <taxon>Hymenobacter</taxon>
    </lineage>
</organism>
<dbReference type="EMBL" id="JAHWGL010000136">
    <property type="protein sequence ID" value="MBW3130915.1"/>
    <property type="molecule type" value="Genomic_DNA"/>
</dbReference>
<gene>
    <name evidence="3" type="ORF">KYK14_20310</name>
</gene>
<evidence type="ECO:0000256" key="1">
    <source>
        <dbReference type="SAM" id="SignalP"/>
    </source>
</evidence>
<name>A0ABS6X5A9_9BACT</name>
<sequence length="745" mass="79496">MKHLYLTRKVLSALFLLVLAVGSAKAQHATVSNEGPFDGAAYGQNNSYSSNGVNWYMTWDDTNLYIGVTGATDLDSVVVYIDADPLELVTSGGNGYGSTRGFGKFDTNRGNGMSVLPFRADYALAFNRNQNALVNTAASGAYAIASQSTNSFVQQNGSIGNTRFYPAQGASSRKIIIPWNNITRGTGRPDAFNWLGFVRAAGSNATRGMAPINNTSPFTGNNPTAYYFTISDTNNGTSTPPFSRASYTQVRTGANGADISLGSFDVYDFTVNNGATIIRDENASWIVRGSLRIGNGTVRTSNSTNSIIVNEDFRIYSNGSFTLNNTAPLSVGGNFIIEGGFVAGNTASITLNGGEQNIQTTGNSTTFSSLRLTSGRKTLLNDLTISDQITVTEGARLITGNHRLILGPAARLSEANNGYISGTVESKATLSAPGSYDFNNIGLTLAINRNGSQTTDYPGSTTVRRLTGTAVLGQGTSQSIKRQYQIIPTNSTGQSVNLTFEYRVNNEDERNGINNVSRLRFFRSIDNTTPFQPLGAPSTIGSSPSVVPVRYATLNNLSVVNGYFTIGDNNNPLPVELVAFTGQLEGSAVRLDWATASEKNNKGFEVQRSTGDDQWFPLGFVDGHGSTSQRNAYTLVDANAPEGKAYYRLRQIDNDGSENFSPVVTIAVPAGNAPALVLSPVPTPDVLNISGLGSGAHVAEVYDMMGKRVLTHSFNDQTTSVSVANLPSGLYVVQVQGKKSKFVKQ</sequence>
<dbReference type="NCBIfam" id="TIGR04183">
    <property type="entry name" value="Por_Secre_tail"/>
    <property type="match status" value="1"/>
</dbReference>